<evidence type="ECO:0000313" key="9">
    <source>
        <dbReference type="Proteomes" id="UP000271162"/>
    </source>
</evidence>
<organism evidence="10">
    <name type="scientific">Nippostrongylus brasiliensis</name>
    <name type="common">Rat hookworm</name>
    <dbReference type="NCBI Taxonomy" id="27835"/>
    <lineage>
        <taxon>Eukaryota</taxon>
        <taxon>Metazoa</taxon>
        <taxon>Ecdysozoa</taxon>
        <taxon>Nematoda</taxon>
        <taxon>Chromadorea</taxon>
        <taxon>Rhabditida</taxon>
        <taxon>Rhabditina</taxon>
        <taxon>Rhabditomorpha</taxon>
        <taxon>Strongyloidea</taxon>
        <taxon>Heligmosomidae</taxon>
        <taxon>Nippostrongylus</taxon>
    </lineage>
</organism>
<dbReference type="GO" id="GO:0015086">
    <property type="term" value="F:cadmium ion transmembrane transporter activity"/>
    <property type="evidence" value="ECO:0007669"/>
    <property type="project" value="TreeGrafter"/>
</dbReference>
<evidence type="ECO:0000256" key="5">
    <source>
        <dbReference type="ARBA" id="ARBA00022989"/>
    </source>
</evidence>
<reference evidence="10" key="1">
    <citation type="submission" date="2017-02" db="UniProtKB">
        <authorList>
            <consortium name="WormBaseParasite"/>
        </authorList>
    </citation>
    <scope>IDENTIFICATION</scope>
</reference>
<proteinExistence type="inferred from homology"/>
<reference evidence="8 9" key="2">
    <citation type="submission" date="2018-11" db="EMBL/GenBank/DDBJ databases">
        <authorList>
            <consortium name="Pathogen Informatics"/>
        </authorList>
    </citation>
    <scope>NUCLEOTIDE SEQUENCE [LARGE SCALE GENOMIC DNA]</scope>
</reference>
<keyword evidence="9" id="KW-1185">Reference proteome</keyword>
<feature type="transmembrane region" description="Helical" evidence="7">
    <location>
        <begin position="121"/>
        <end position="142"/>
    </location>
</feature>
<keyword evidence="6 7" id="KW-0472">Membrane</keyword>
<evidence type="ECO:0000256" key="7">
    <source>
        <dbReference type="SAM" id="Phobius"/>
    </source>
</evidence>
<feature type="transmembrane region" description="Helical" evidence="7">
    <location>
        <begin position="90"/>
        <end position="109"/>
    </location>
</feature>
<feature type="transmembrane region" description="Helical" evidence="7">
    <location>
        <begin position="6"/>
        <end position="27"/>
    </location>
</feature>
<evidence type="ECO:0000256" key="4">
    <source>
        <dbReference type="ARBA" id="ARBA00022692"/>
    </source>
</evidence>
<dbReference type="AlphaFoldDB" id="A0A0N4YAB3"/>
<name>A0A0N4YAB3_NIPBR</name>
<evidence type="ECO:0000256" key="1">
    <source>
        <dbReference type="ARBA" id="ARBA00004141"/>
    </source>
</evidence>
<keyword evidence="3" id="KW-0813">Transport</keyword>
<accession>A0A0N4YAB3</accession>
<dbReference type="STRING" id="27835.A0A0N4YAB3"/>
<dbReference type="GO" id="GO:0005384">
    <property type="term" value="F:manganese ion transmembrane transporter activity"/>
    <property type="evidence" value="ECO:0007669"/>
    <property type="project" value="TreeGrafter"/>
</dbReference>
<evidence type="ECO:0000313" key="8">
    <source>
        <dbReference type="EMBL" id="VDL76908.1"/>
    </source>
</evidence>
<dbReference type="PRINTS" id="PR00447">
    <property type="entry name" value="NATRESASSCMP"/>
</dbReference>
<comment type="subcellular location">
    <subcellularLocation>
        <location evidence="1">Membrane</location>
        <topology evidence="1">Multi-pass membrane protein</topology>
    </subcellularLocation>
</comment>
<dbReference type="GO" id="GO:0005381">
    <property type="term" value="F:iron ion transmembrane transporter activity"/>
    <property type="evidence" value="ECO:0007669"/>
    <property type="project" value="TreeGrafter"/>
</dbReference>
<feature type="transmembrane region" description="Helical" evidence="7">
    <location>
        <begin position="58"/>
        <end position="78"/>
    </location>
</feature>
<dbReference type="GO" id="GO:0005886">
    <property type="term" value="C:plasma membrane"/>
    <property type="evidence" value="ECO:0007669"/>
    <property type="project" value="TreeGrafter"/>
</dbReference>
<evidence type="ECO:0000256" key="2">
    <source>
        <dbReference type="ARBA" id="ARBA00006670"/>
    </source>
</evidence>
<comment type="similarity">
    <text evidence="2">Belongs to the NRAMP family.</text>
</comment>
<keyword evidence="5 7" id="KW-1133">Transmembrane helix</keyword>
<dbReference type="InterPro" id="IPR001046">
    <property type="entry name" value="NRAMP_fam"/>
</dbReference>
<dbReference type="Proteomes" id="UP000271162">
    <property type="component" value="Unassembled WGS sequence"/>
</dbReference>
<keyword evidence="4 7" id="KW-0812">Transmembrane</keyword>
<evidence type="ECO:0000256" key="3">
    <source>
        <dbReference type="ARBA" id="ARBA00022448"/>
    </source>
</evidence>
<gene>
    <name evidence="8" type="ORF">NBR_LOCUS13319</name>
</gene>
<feature type="transmembrane region" description="Helical" evidence="7">
    <location>
        <begin position="154"/>
        <end position="181"/>
    </location>
</feature>
<evidence type="ECO:0000313" key="10">
    <source>
        <dbReference type="WBParaSite" id="NBR_0001331801-mRNA-1"/>
    </source>
</evidence>
<protein>
    <submittedName>
        <fullName evidence="10">Protein Malvolio (inferred by orthology to a D. melanogaster protein)</fullName>
    </submittedName>
</protein>
<dbReference type="GO" id="GO:0010008">
    <property type="term" value="C:endosome membrane"/>
    <property type="evidence" value="ECO:0007669"/>
    <property type="project" value="TreeGrafter"/>
</dbReference>
<dbReference type="Pfam" id="PF01566">
    <property type="entry name" value="Nramp"/>
    <property type="match status" value="1"/>
</dbReference>
<evidence type="ECO:0000256" key="6">
    <source>
        <dbReference type="ARBA" id="ARBA00023136"/>
    </source>
</evidence>
<dbReference type="WBParaSite" id="NBR_0001331801-mRNA-1">
    <property type="protein sequence ID" value="NBR_0001331801-mRNA-1"/>
    <property type="gene ID" value="NBR_0001331801"/>
</dbReference>
<dbReference type="PANTHER" id="PTHR11706">
    <property type="entry name" value="SOLUTE CARRIER PROTEIN FAMILY 11 MEMBER"/>
    <property type="match status" value="1"/>
</dbReference>
<dbReference type="PANTHER" id="PTHR11706:SF33">
    <property type="entry name" value="NATURAL RESISTANCE-ASSOCIATED MACROPHAGE PROTEIN 2"/>
    <property type="match status" value="1"/>
</dbReference>
<dbReference type="EMBL" id="UYSL01021004">
    <property type="protein sequence ID" value="VDL76908.1"/>
    <property type="molecule type" value="Genomic_DNA"/>
</dbReference>
<sequence>MFEGGIFLGCELGLAALYVWAIGIFAAGQSSTTTGTYAGQFVMEGFIQVSWPKWKRVLITRAIAILPTIAVTLVANGVRSLTGMNDFLNCIHMIQLPFALIPIITFTSSRKIMHDFRSSRSFQFFALVAATVILSINIYFIVDYVTSSLGTEWFVLTILAAPTIIYLVFVAYLTMYCLVACEIISDTLIKLEYKGLKKQNEHFIFESDENATQIGLFGERMRRIRRIRNTGVPMHHITTLLLFSTLLTRAASWECPNLWDPPKGQMALFEKAHNGMNLTLDCGVIREADYVVQRMLNGQPSHVDHHWCQYTRFTYDPFFVYAVKPNAPLYNMPWDKIRRTAELHPGTKYGCSSRMMDTIFIANYHATACLYQ</sequence>